<feature type="non-terminal residue" evidence="1">
    <location>
        <position position="1"/>
    </location>
</feature>
<name>A0ACC1THC3_9AGAR</name>
<dbReference type="Proteomes" id="UP001163835">
    <property type="component" value="Unassembled WGS sequence"/>
</dbReference>
<evidence type="ECO:0000313" key="2">
    <source>
        <dbReference type="Proteomes" id="UP001163835"/>
    </source>
</evidence>
<evidence type="ECO:0000313" key="1">
    <source>
        <dbReference type="EMBL" id="KAJ3804079.1"/>
    </source>
</evidence>
<keyword evidence="2" id="KW-1185">Reference proteome</keyword>
<accession>A0ACC1THC3</accession>
<reference evidence="1" key="1">
    <citation type="submission" date="2022-09" db="EMBL/GenBank/DDBJ databases">
        <title>A Global Phylogenomic Analysis of the Shiitake Genus Lentinula.</title>
        <authorList>
            <consortium name="DOE Joint Genome Institute"/>
            <person name="Sierra-Patev S."/>
            <person name="Min B."/>
            <person name="Naranjo-Ortiz M."/>
            <person name="Looney B."/>
            <person name="Konkel Z."/>
            <person name="Slot J.C."/>
            <person name="Sakamoto Y."/>
            <person name="Steenwyk J.L."/>
            <person name="Rokas A."/>
            <person name="Carro J."/>
            <person name="Camarero S."/>
            <person name="Ferreira P."/>
            <person name="Molpeceres G."/>
            <person name="Ruiz-Duenas F.J."/>
            <person name="Serrano A."/>
            <person name="Henrissat B."/>
            <person name="Drula E."/>
            <person name="Hughes K.W."/>
            <person name="Mata J.L."/>
            <person name="Ishikawa N.K."/>
            <person name="Vargas-Isla R."/>
            <person name="Ushijima S."/>
            <person name="Smith C.A."/>
            <person name="Ahrendt S."/>
            <person name="Andreopoulos W."/>
            <person name="He G."/>
            <person name="Labutti K."/>
            <person name="Lipzen A."/>
            <person name="Ng V."/>
            <person name="Riley R."/>
            <person name="Sandor L."/>
            <person name="Barry K."/>
            <person name="Martinez A.T."/>
            <person name="Xiao Y."/>
            <person name="Gibbons J.G."/>
            <person name="Terashima K."/>
            <person name="Grigoriev I.V."/>
            <person name="Hibbett D.S."/>
        </authorList>
    </citation>
    <scope>NUCLEOTIDE SEQUENCE</scope>
    <source>
        <strain evidence="1">TMI1499</strain>
    </source>
</reference>
<dbReference type="EMBL" id="MU796334">
    <property type="protein sequence ID" value="KAJ3804079.1"/>
    <property type="molecule type" value="Genomic_DNA"/>
</dbReference>
<gene>
    <name evidence="1" type="ORF">F5876DRAFT_14328</name>
</gene>
<proteinExistence type="predicted"/>
<comment type="caution">
    <text evidence="1">The sequence shown here is derived from an EMBL/GenBank/DDBJ whole genome shotgun (WGS) entry which is preliminary data.</text>
</comment>
<organism evidence="1 2">
    <name type="scientific">Lentinula aff. lateritia</name>
    <dbReference type="NCBI Taxonomy" id="2804960"/>
    <lineage>
        <taxon>Eukaryota</taxon>
        <taxon>Fungi</taxon>
        <taxon>Dikarya</taxon>
        <taxon>Basidiomycota</taxon>
        <taxon>Agaricomycotina</taxon>
        <taxon>Agaricomycetes</taxon>
        <taxon>Agaricomycetidae</taxon>
        <taxon>Agaricales</taxon>
        <taxon>Marasmiineae</taxon>
        <taxon>Omphalotaceae</taxon>
        <taxon>Lentinula</taxon>
    </lineage>
</organism>
<protein>
    <submittedName>
        <fullName evidence="1">Uncharacterized protein</fullName>
    </submittedName>
</protein>
<sequence>ARSSAKCGQSFKDIQEHEGTESGLQLLLDMAVRWFSTYVMLDRAEKPKEFINTFVYEIGLQVEKRCKIDLLKLTEAEWDWVSVMFDILGYADHAQQTFSSENEPSLHVGLPALEALHNAWSKRLLKAKYSEFLDAIQAGIDKLSDYYNRTGSSSAYVILMSLS</sequence>
<feature type="non-terminal residue" evidence="1">
    <location>
        <position position="163"/>
    </location>
</feature>